<proteinExistence type="predicted"/>
<sequence>MKKLKLFFVGALITLGYLAYAGDIYFSDTGMARFHYIDVEGLQEYNCIFHKGTTTRIEGAFIAPLYID</sequence>
<evidence type="ECO:0000313" key="2">
    <source>
        <dbReference type="Proteomes" id="UP000286038"/>
    </source>
</evidence>
<reference evidence="1 2" key="1">
    <citation type="submission" date="2018-08" db="EMBL/GenBank/DDBJ databases">
        <title>A genome reference for cultivated species of the human gut microbiota.</title>
        <authorList>
            <person name="Zou Y."/>
            <person name="Xue W."/>
            <person name="Luo G."/>
        </authorList>
    </citation>
    <scope>NUCLEOTIDE SEQUENCE [LARGE SCALE GENOMIC DNA]</scope>
    <source>
        <strain evidence="1 2">AF34-33</strain>
    </source>
</reference>
<protein>
    <submittedName>
        <fullName evidence="1">Uncharacterized protein</fullName>
    </submittedName>
</protein>
<dbReference type="EMBL" id="QRPV01000025">
    <property type="protein sequence ID" value="RHM40895.1"/>
    <property type="molecule type" value="Genomic_DNA"/>
</dbReference>
<evidence type="ECO:0000313" key="1">
    <source>
        <dbReference type="EMBL" id="RHM40895.1"/>
    </source>
</evidence>
<accession>A0A415QEL1</accession>
<dbReference type="AlphaFoldDB" id="A0A415QEL1"/>
<comment type="caution">
    <text evidence="1">The sequence shown here is derived from an EMBL/GenBank/DDBJ whole genome shotgun (WGS) entry which is preliminary data.</text>
</comment>
<name>A0A415QEL1_9BACT</name>
<gene>
    <name evidence="1" type="ORF">DWZ68_14905</name>
</gene>
<dbReference type="RefSeq" id="WP_118450849.1">
    <property type="nucleotide sequence ID" value="NZ_CABJDM010000025.1"/>
</dbReference>
<dbReference type="Proteomes" id="UP000286038">
    <property type="component" value="Unassembled WGS sequence"/>
</dbReference>
<organism evidence="1 2">
    <name type="scientific">Butyricimonas virosa</name>
    <dbReference type="NCBI Taxonomy" id="544645"/>
    <lineage>
        <taxon>Bacteria</taxon>
        <taxon>Pseudomonadati</taxon>
        <taxon>Bacteroidota</taxon>
        <taxon>Bacteroidia</taxon>
        <taxon>Bacteroidales</taxon>
        <taxon>Odoribacteraceae</taxon>
        <taxon>Butyricimonas</taxon>
    </lineage>
</organism>